<evidence type="ECO:0000313" key="3">
    <source>
        <dbReference type="Proteomes" id="UP001157167"/>
    </source>
</evidence>
<keyword evidence="3" id="KW-1185">Reference proteome</keyword>
<dbReference type="SUPFAM" id="SSF141673">
    <property type="entry name" value="MOSC N-terminal domain-like"/>
    <property type="match status" value="1"/>
</dbReference>
<proteinExistence type="predicted"/>
<protein>
    <submittedName>
        <fullName evidence="2">Molybdenum cofactor sulfurase</fullName>
    </submittedName>
</protein>
<evidence type="ECO:0000259" key="1">
    <source>
        <dbReference type="PROSITE" id="PS51340"/>
    </source>
</evidence>
<dbReference type="Proteomes" id="UP001157167">
    <property type="component" value="Unassembled WGS sequence"/>
</dbReference>
<dbReference type="Pfam" id="PF03473">
    <property type="entry name" value="MOSC"/>
    <property type="match status" value="1"/>
</dbReference>
<dbReference type="InterPro" id="IPR011037">
    <property type="entry name" value="Pyrv_Knase-like_insert_dom_sf"/>
</dbReference>
<sequence>MVADPNGKFVTGRTYPQLVLVGAEPSDDGVTLSAPGRADLFVPNGAFDTPIESTVWGDQFQAWQGAAEADAWLSAFLGSPVRFLWTGAETARRVKVDPAVPLSFADGYPLLLIGQSSLDDLSARIGKPVSMSRFRPNLVVAGAEAFAEDGWKRIRIGDVVFRIEKPCERCVFTTVDPETGSKSLNQEPLRTLATYRRTPAGVIFGQNVIAENSGELVPGMSISILE</sequence>
<dbReference type="InterPro" id="IPR005302">
    <property type="entry name" value="MoCF_Sase_C"/>
</dbReference>
<accession>A0ABQ6F6L6</accession>
<organism evidence="2 3">
    <name type="scientific">Zoogloea oryzae</name>
    <dbReference type="NCBI Taxonomy" id="310767"/>
    <lineage>
        <taxon>Bacteria</taxon>
        <taxon>Pseudomonadati</taxon>
        <taxon>Pseudomonadota</taxon>
        <taxon>Betaproteobacteria</taxon>
        <taxon>Rhodocyclales</taxon>
        <taxon>Zoogloeaceae</taxon>
        <taxon>Zoogloea</taxon>
    </lineage>
</organism>
<dbReference type="EMBL" id="BSPX01000005">
    <property type="protein sequence ID" value="GLT21183.1"/>
    <property type="molecule type" value="Genomic_DNA"/>
</dbReference>
<dbReference type="Pfam" id="PF03476">
    <property type="entry name" value="MOSC_N"/>
    <property type="match status" value="1"/>
</dbReference>
<dbReference type="SUPFAM" id="SSF50800">
    <property type="entry name" value="PK beta-barrel domain-like"/>
    <property type="match status" value="1"/>
</dbReference>
<dbReference type="PROSITE" id="PS51340">
    <property type="entry name" value="MOSC"/>
    <property type="match status" value="1"/>
</dbReference>
<reference evidence="3" key="1">
    <citation type="journal article" date="2019" name="Int. J. Syst. Evol. Microbiol.">
        <title>The Global Catalogue of Microorganisms (GCM) 10K type strain sequencing project: providing services to taxonomists for standard genome sequencing and annotation.</title>
        <authorList>
            <consortium name="The Broad Institute Genomics Platform"/>
            <consortium name="The Broad Institute Genome Sequencing Center for Infectious Disease"/>
            <person name="Wu L."/>
            <person name="Ma J."/>
        </authorList>
    </citation>
    <scope>NUCLEOTIDE SEQUENCE [LARGE SCALE GENOMIC DNA]</scope>
    <source>
        <strain evidence="3">NBRC 102407</strain>
    </source>
</reference>
<comment type="caution">
    <text evidence="2">The sequence shown here is derived from an EMBL/GenBank/DDBJ whole genome shotgun (WGS) entry which is preliminary data.</text>
</comment>
<name>A0ABQ6F6L6_9RHOO</name>
<dbReference type="PANTHER" id="PTHR14237">
    <property type="entry name" value="MOLYBDOPTERIN COFACTOR SULFURASE MOSC"/>
    <property type="match status" value="1"/>
</dbReference>
<evidence type="ECO:0000313" key="2">
    <source>
        <dbReference type="EMBL" id="GLT21183.1"/>
    </source>
</evidence>
<dbReference type="InterPro" id="IPR005303">
    <property type="entry name" value="MOCOS_middle"/>
</dbReference>
<gene>
    <name evidence="2" type="ORF">GCM10007933_06350</name>
</gene>
<dbReference type="PANTHER" id="PTHR14237:SF19">
    <property type="entry name" value="MITOCHONDRIAL AMIDOXIME REDUCING COMPONENT 1"/>
    <property type="match status" value="1"/>
</dbReference>
<feature type="domain" description="MOSC" evidence="1">
    <location>
        <begin position="79"/>
        <end position="225"/>
    </location>
</feature>